<dbReference type="Proteomes" id="UP000295685">
    <property type="component" value="Unassembled WGS sequence"/>
</dbReference>
<evidence type="ECO:0000313" key="1">
    <source>
        <dbReference type="EMBL" id="TDZ94549.1"/>
    </source>
</evidence>
<dbReference type="Proteomes" id="UP000294844">
    <property type="component" value="Unassembled WGS sequence"/>
</dbReference>
<sequence>MPWRADMRGTYSAFSTSFMSPIMRLWVRLMPRWGGVGEVSAYFVAFGFRRVQAIASVTGVAGDAAIS</sequence>
<keyword evidence="3" id="KW-1185">Reference proteome</keyword>
<protein>
    <submittedName>
        <fullName evidence="1">Uncharacterized protein</fullName>
    </submittedName>
</protein>
<gene>
    <name evidence="2" type="ORF">CCUG60883_01549</name>
    <name evidence="1" type="ORF">CCUG60885_03050</name>
</gene>
<dbReference type="AlphaFoldDB" id="A0A4R8SEB7"/>
<dbReference type="EMBL" id="PECK01000005">
    <property type="protein sequence ID" value="TDZ94549.1"/>
    <property type="molecule type" value="Genomic_DNA"/>
</dbReference>
<comment type="caution">
    <text evidence="1">The sequence shown here is derived from an EMBL/GenBank/DDBJ whole genome shotgun (WGS) entry which is preliminary data.</text>
</comment>
<reference evidence="3 4" key="1">
    <citation type="journal article" date="2019" name="Sci. Rep.">
        <title>Extended insight into the Mycobacterium chelonae-abscessus complex through whole genome sequencing of Mycobacterium salmoniphilum outbreak and Mycobacterium salmoniphilum-like strains.</title>
        <authorList>
            <person name="Behra P.R.K."/>
            <person name="Das S."/>
            <person name="Pettersson B.M.F."/>
            <person name="Shirreff L."/>
            <person name="DuCote T."/>
            <person name="Jacobsson K.G."/>
            <person name="Ennis D.G."/>
            <person name="Kirsebom L.A."/>
        </authorList>
    </citation>
    <scope>NUCLEOTIDE SEQUENCE [LARGE SCALE GENOMIC DNA]</scope>
    <source>
        <strain evidence="2 3">CCUG 60883</strain>
        <strain evidence="1 4">CCUG 60885</strain>
    </source>
</reference>
<evidence type="ECO:0000313" key="4">
    <source>
        <dbReference type="Proteomes" id="UP000295685"/>
    </source>
</evidence>
<dbReference type="EMBL" id="PECM01000007">
    <property type="protein sequence ID" value="TEA06013.1"/>
    <property type="molecule type" value="Genomic_DNA"/>
</dbReference>
<organism evidence="1 4">
    <name type="scientific">Mycobacteroides salmoniphilum</name>
    <dbReference type="NCBI Taxonomy" id="404941"/>
    <lineage>
        <taxon>Bacteria</taxon>
        <taxon>Bacillati</taxon>
        <taxon>Actinomycetota</taxon>
        <taxon>Actinomycetes</taxon>
        <taxon>Mycobacteriales</taxon>
        <taxon>Mycobacteriaceae</taxon>
        <taxon>Mycobacteroides</taxon>
    </lineage>
</organism>
<evidence type="ECO:0000313" key="2">
    <source>
        <dbReference type="EMBL" id="TEA06013.1"/>
    </source>
</evidence>
<name>A0A4R8SEB7_9MYCO</name>
<accession>A0A4R8SEB7</accession>
<proteinExistence type="predicted"/>
<evidence type="ECO:0000313" key="3">
    <source>
        <dbReference type="Proteomes" id="UP000294844"/>
    </source>
</evidence>